<proteinExistence type="predicted"/>
<dbReference type="Gene3D" id="2.60.120.10">
    <property type="entry name" value="Jelly Rolls"/>
    <property type="match status" value="1"/>
</dbReference>
<dbReference type="PROSITE" id="PS01124">
    <property type="entry name" value="HTH_ARAC_FAMILY_2"/>
    <property type="match status" value="1"/>
</dbReference>
<organism evidence="5 6">
    <name type="scientific">Lactonifactor longoviformis DSM 17459</name>
    <dbReference type="NCBI Taxonomy" id="1122155"/>
    <lineage>
        <taxon>Bacteria</taxon>
        <taxon>Bacillati</taxon>
        <taxon>Bacillota</taxon>
        <taxon>Clostridia</taxon>
        <taxon>Eubacteriales</taxon>
        <taxon>Clostridiaceae</taxon>
        <taxon>Lactonifactor</taxon>
    </lineage>
</organism>
<dbReference type="RefSeq" id="WP_072851623.1">
    <property type="nucleotide sequence ID" value="NZ_FQVI01000010.1"/>
</dbReference>
<dbReference type="InterPro" id="IPR009057">
    <property type="entry name" value="Homeodomain-like_sf"/>
</dbReference>
<sequence>MNTPVNWKDDYYTSKERIVLTSQQLRVPGLRTFGMHTMQAAISPLVPHFHENSFEITFVTKGVILFYANEAEYRVNGGDAFIAFPDEVHSTNETPMSVGQIYWIQLDVSDSSNFLFLSQAAAESLIRQLRAIPRHNIRTDNKEIRTVLTKAFSLTFTPGNEVMIASYLTIYLHLLIYFSNVTQFPLTPDIGNSLTYILDNITSDLSLEFLADYCHLSLSHFKQKFKNEMGISPRNFINQQKIEYAKSLLLDGQSITDVSMTLGFSTSSYFASAFKKYTSYTPSEYVQNHRAKSIKF</sequence>
<keyword evidence="1" id="KW-0805">Transcription regulation</keyword>
<dbReference type="InterPro" id="IPR003313">
    <property type="entry name" value="AraC-bd"/>
</dbReference>
<dbReference type="SUPFAM" id="SSF46689">
    <property type="entry name" value="Homeodomain-like"/>
    <property type="match status" value="2"/>
</dbReference>
<dbReference type="Proteomes" id="UP000184245">
    <property type="component" value="Unassembled WGS sequence"/>
</dbReference>
<dbReference type="AlphaFoldDB" id="A0A1M4Y1M5"/>
<dbReference type="STRING" id="1122155.SAMN02745158_02195"/>
<dbReference type="PANTHER" id="PTHR43280:SF28">
    <property type="entry name" value="HTH-TYPE TRANSCRIPTIONAL ACTIVATOR RHAS"/>
    <property type="match status" value="1"/>
</dbReference>
<keyword evidence="2 5" id="KW-0238">DNA-binding</keyword>
<gene>
    <name evidence="5" type="ORF">SAMN02745158_02195</name>
</gene>
<keyword evidence="3" id="KW-0804">Transcription</keyword>
<dbReference type="OrthoDB" id="1677563at2"/>
<protein>
    <submittedName>
        <fullName evidence="5">AraC-type DNA-binding protein</fullName>
    </submittedName>
</protein>
<reference evidence="5 6" key="1">
    <citation type="submission" date="2016-11" db="EMBL/GenBank/DDBJ databases">
        <authorList>
            <person name="Jaros S."/>
            <person name="Januszkiewicz K."/>
            <person name="Wedrychowicz H."/>
        </authorList>
    </citation>
    <scope>NUCLEOTIDE SEQUENCE [LARGE SCALE GENOMIC DNA]</scope>
    <source>
        <strain evidence="5 6">DSM 17459</strain>
    </source>
</reference>
<dbReference type="PROSITE" id="PS00041">
    <property type="entry name" value="HTH_ARAC_FAMILY_1"/>
    <property type="match status" value="1"/>
</dbReference>
<evidence type="ECO:0000259" key="4">
    <source>
        <dbReference type="PROSITE" id="PS01124"/>
    </source>
</evidence>
<dbReference type="Pfam" id="PF12833">
    <property type="entry name" value="HTH_18"/>
    <property type="match status" value="1"/>
</dbReference>
<accession>A0A1M4Y1M5</accession>
<dbReference type="InterPro" id="IPR037923">
    <property type="entry name" value="HTH-like"/>
</dbReference>
<dbReference type="PRINTS" id="PR00032">
    <property type="entry name" value="HTHARAC"/>
</dbReference>
<dbReference type="GO" id="GO:0043565">
    <property type="term" value="F:sequence-specific DNA binding"/>
    <property type="evidence" value="ECO:0007669"/>
    <property type="project" value="InterPro"/>
</dbReference>
<feature type="domain" description="HTH araC/xylS-type" evidence="4">
    <location>
        <begin position="191"/>
        <end position="288"/>
    </location>
</feature>
<evidence type="ECO:0000313" key="5">
    <source>
        <dbReference type="EMBL" id="SHE99496.1"/>
    </source>
</evidence>
<keyword evidence="6" id="KW-1185">Reference proteome</keyword>
<dbReference type="PANTHER" id="PTHR43280">
    <property type="entry name" value="ARAC-FAMILY TRANSCRIPTIONAL REGULATOR"/>
    <property type="match status" value="1"/>
</dbReference>
<evidence type="ECO:0000256" key="2">
    <source>
        <dbReference type="ARBA" id="ARBA00023125"/>
    </source>
</evidence>
<evidence type="ECO:0000256" key="3">
    <source>
        <dbReference type="ARBA" id="ARBA00023163"/>
    </source>
</evidence>
<dbReference type="EMBL" id="FQVI01000010">
    <property type="protein sequence ID" value="SHE99496.1"/>
    <property type="molecule type" value="Genomic_DNA"/>
</dbReference>
<dbReference type="InterPro" id="IPR020449">
    <property type="entry name" value="Tscrpt_reg_AraC-type_HTH"/>
</dbReference>
<dbReference type="SUPFAM" id="SSF51215">
    <property type="entry name" value="Regulatory protein AraC"/>
    <property type="match status" value="1"/>
</dbReference>
<name>A0A1M4Y1M5_9CLOT</name>
<dbReference type="InterPro" id="IPR018062">
    <property type="entry name" value="HTH_AraC-typ_CS"/>
</dbReference>
<dbReference type="GO" id="GO:0003700">
    <property type="term" value="F:DNA-binding transcription factor activity"/>
    <property type="evidence" value="ECO:0007669"/>
    <property type="project" value="InterPro"/>
</dbReference>
<evidence type="ECO:0000256" key="1">
    <source>
        <dbReference type="ARBA" id="ARBA00023015"/>
    </source>
</evidence>
<evidence type="ECO:0000313" key="6">
    <source>
        <dbReference type="Proteomes" id="UP000184245"/>
    </source>
</evidence>
<dbReference type="InterPro" id="IPR018060">
    <property type="entry name" value="HTH_AraC"/>
</dbReference>
<dbReference type="InterPro" id="IPR014710">
    <property type="entry name" value="RmlC-like_jellyroll"/>
</dbReference>
<dbReference type="Gene3D" id="1.10.10.60">
    <property type="entry name" value="Homeodomain-like"/>
    <property type="match status" value="2"/>
</dbReference>
<dbReference type="SMART" id="SM00342">
    <property type="entry name" value="HTH_ARAC"/>
    <property type="match status" value="1"/>
</dbReference>
<dbReference type="Pfam" id="PF02311">
    <property type="entry name" value="AraC_binding"/>
    <property type="match status" value="1"/>
</dbReference>